<gene>
    <name evidence="2" type="ORF">PF011_g17573</name>
</gene>
<feature type="compositionally biased region" description="Low complexity" evidence="1">
    <location>
        <begin position="167"/>
        <end position="239"/>
    </location>
</feature>
<dbReference type="AlphaFoldDB" id="A0A6A3JAP7"/>
<comment type="caution">
    <text evidence="2">The sequence shown here is derived from an EMBL/GenBank/DDBJ whole genome shotgun (WGS) entry which is preliminary data.</text>
</comment>
<sequence length="266" mass="28278">MSVPKVEFTFNGDTTQYMATIESSTSGFSGNFGQSPSDNTANFNKGFSASKYSSLKEFMNDKMVLVNTDFTKECGYTNPDEAAQPLPETPACEVWCDETRVFQDDNCPKNFPAAPAKLPYDHDACLGSSRLTIYWIALHSPSWQVYINCAALAKTKSTGATSKFAVGGSSAGTSSSNSTTPATESSSSEQTPSAEQIMEAPTTPATEAPSAEQTTDAPTTDAPTTPTTDAPTVTEAPATESPVMTPAPATSDEPSKGSVRRRRRRD</sequence>
<name>A0A6A3JAP7_9STRA</name>
<reference evidence="2 3" key="1">
    <citation type="submission" date="2018-09" db="EMBL/GenBank/DDBJ databases">
        <title>Genomic investigation of the strawberry pathogen Phytophthora fragariae indicates pathogenicity is determined by transcriptional variation in three key races.</title>
        <authorList>
            <person name="Adams T.M."/>
            <person name="Armitage A.D."/>
            <person name="Sobczyk M.K."/>
            <person name="Bates H.J."/>
            <person name="Dunwell J.M."/>
            <person name="Nellist C.F."/>
            <person name="Harrison R.J."/>
        </authorList>
    </citation>
    <scope>NUCLEOTIDE SEQUENCE [LARGE SCALE GENOMIC DNA]</scope>
    <source>
        <strain evidence="2 3">SCRP245</strain>
    </source>
</reference>
<protein>
    <submittedName>
        <fullName evidence="2">Uncharacterized protein</fullName>
    </submittedName>
</protein>
<evidence type="ECO:0000313" key="2">
    <source>
        <dbReference type="EMBL" id="KAE8992366.1"/>
    </source>
</evidence>
<evidence type="ECO:0000256" key="1">
    <source>
        <dbReference type="SAM" id="MobiDB-lite"/>
    </source>
</evidence>
<dbReference type="Proteomes" id="UP000460718">
    <property type="component" value="Unassembled WGS sequence"/>
</dbReference>
<organism evidence="2 3">
    <name type="scientific">Phytophthora fragariae</name>
    <dbReference type="NCBI Taxonomy" id="53985"/>
    <lineage>
        <taxon>Eukaryota</taxon>
        <taxon>Sar</taxon>
        <taxon>Stramenopiles</taxon>
        <taxon>Oomycota</taxon>
        <taxon>Peronosporomycetes</taxon>
        <taxon>Peronosporales</taxon>
        <taxon>Peronosporaceae</taxon>
        <taxon>Phytophthora</taxon>
    </lineage>
</organism>
<proteinExistence type="predicted"/>
<accession>A0A6A3JAP7</accession>
<evidence type="ECO:0000313" key="3">
    <source>
        <dbReference type="Proteomes" id="UP000460718"/>
    </source>
</evidence>
<feature type="region of interest" description="Disordered" evidence="1">
    <location>
        <begin position="165"/>
        <end position="266"/>
    </location>
</feature>
<dbReference type="EMBL" id="QXFW01001338">
    <property type="protein sequence ID" value="KAE8992366.1"/>
    <property type="molecule type" value="Genomic_DNA"/>
</dbReference>